<dbReference type="AlphaFoldDB" id="A0A7D9I1B2"/>
<evidence type="ECO:0000256" key="4">
    <source>
        <dbReference type="ARBA" id="ARBA00023125"/>
    </source>
</evidence>
<dbReference type="SMART" id="SM00301">
    <property type="entry name" value="DM"/>
    <property type="match status" value="1"/>
</dbReference>
<evidence type="ECO:0000256" key="3">
    <source>
        <dbReference type="ARBA" id="ARBA00022833"/>
    </source>
</evidence>
<name>A0A7D9I1B2_PARCT</name>
<dbReference type="InterPro" id="IPR005173">
    <property type="entry name" value="DMA"/>
</dbReference>
<dbReference type="PROSITE" id="PS50809">
    <property type="entry name" value="DM_2"/>
    <property type="match status" value="1"/>
</dbReference>
<dbReference type="CDD" id="cd14370">
    <property type="entry name" value="CUE_DMA"/>
    <property type="match status" value="1"/>
</dbReference>
<dbReference type="PANTHER" id="PTHR12322">
    <property type="entry name" value="DOUBLESEX AND MAB-3 RELATED TRANSCRIPTION FACTOR DMRT"/>
    <property type="match status" value="1"/>
</dbReference>
<keyword evidence="4 6" id="KW-0238">DNA-binding</keyword>
<dbReference type="PROSITE" id="PS40000">
    <property type="entry name" value="DM_1"/>
    <property type="match status" value="1"/>
</dbReference>
<protein>
    <submittedName>
        <fullName evidence="8">Doublesex- and mab-3-related transcription factor A1</fullName>
    </submittedName>
</protein>
<proteinExistence type="inferred from homology"/>
<feature type="region of interest" description="Disordered" evidence="7">
    <location>
        <begin position="372"/>
        <end position="412"/>
    </location>
</feature>
<dbReference type="GO" id="GO:0046872">
    <property type="term" value="F:metal ion binding"/>
    <property type="evidence" value="ECO:0007669"/>
    <property type="project" value="UniProtKB-KW"/>
</dbReference>
<evidence type="ECO:0000313" key="9">
    <source>
        <dbReference type="Proteomes" id="UP001152795"/>
    </source>
</evidence>
<feature type="region of interest" description="Disordered" evidence="7">
    <location>
        <begin position="92"/>
        <end position="157"/>
    </location>
</feature>
<reference evidence="8" key="1">
    <citation type="submission" date="2020-04" db="EMBL/GenBank/DDBJ databases">
        <authorList>
            <person name="Alioto T."/>
            <person name="Alioto T."/>
            <person name="Gomez Garrido J."/>
        </authorList>
    </citation>
    <scope>NUCLEOTIDE SEQUENCE</scope>
    <source>
        <strain evidence="8">A484AB</strain>
    </source>
</reference>
<accession>A0A7D9I1B2</accession>
<dbReference type="SUPFAM" id="SSF82927">
    <property type="entry name" value="Cysteine-rich DNA binding domain, (DM domain)"/>
    <property type="match status" value="1"/>
</dbReference>
<dbReference type="EMBL" id="CACRXK020002943">
    <property type="protein sequence ID" value="CAB3996778.1"/>
    <property type="molecule type" value="Genomic_DNA"/>
</dbReference>
<keyword evidence="5 6" id="KW-0539">Nucleus</keyword>
<evidence type="ECO:0000313" key="8">
    <source>
        <dbReference type="EMBL" id="CAB3996778.1"/>
    </source>
</evidence>
<comment type="caution">
    <text evidence="8">The sequence shown here is derived from an EMBL/GenBank/DDBJ whole genome shotgun (WGS) entry which is preliminary data.</text>
</comment>
<dbReference type="GO" id="GO:0000981">
    <property type="term" value="F:DNA-binding transcription factor activity, RNA polymerase II-specific"/>
    <property type="evidence" value="ECO:0007669"/>
    <property type="project" value="TreeGrafter"/>
</dbReference>
<keyword evidence="2 6" id="KW-0479">Metal-binding</keyword>
<feature type="compositionally biased region" description="Polar residues" evidence="7">
    <location>
        <begin position="148"/>
        <end position="157"/>
    </location>
</feature>
<dbReference type="InterPro" id="IPR009060">
    <property type="entry name" value="UBA-like_sf"/>
</dbReference>
<keyword evidence="3 6" id="KW-0862">Zinc</keyword>
<dbReference type="InterPro" id="IPR001275">
    <property type="entry name" value="DM_DNA-bd"/>
</dbReference>
<dbReference type="Gene3D" id="1.10.8.10">
    <property type="entry name" value="DNA helicase RuvA subunit, C-terminal domain"/>
    <property type="match status" value="1"/>
</dbReference>
<dbReference type="Pfam" id="PF03474">
    <property type="entry name" value="DMA"/>
    <property type="match status" value="1"/>
</dbReference>
<sequence>MSSLVQSQAASQQEKKRTPKCARCRNHGFDSILKGHKGFCRWRDCLCPKCMLIAERQRVLAAQVALRRQQMQELRDPLPPGDLFTALARHEENDEYCSTSPVDRSRSEDKESVEITVASQDLEVKRETQSPVENRRSPIETENRGHDSTSMASSAQPEYNKLAPAPILFNREMCPSNCTCSAFRPFNTAPFHDLKRRLFPDTIHEDRARSQDIAYPGEQSYAEKKRRLYDYDVFNRVPIAAPSAALRSFPARHRLSNTELLLRIFPKMKANVLQLILQACGGDVIQAIEQILSKHKPDTINHFTSAHLAALQNHELSKDLHLRPDAFNFPRNEGFFPGFTGSAFSPLSVYPKYQLPVGPYPLRAKYHEDTAGPRIQPYNVDSHDYVTGSSVPPMSSKSDEDNDKNEDKNDSN</sequence>
<dbReference type="Proteomes" id="UP001152795">
    <property type="component" value="Unassembled WGS sequence"/>
</dbReference>
<dbReference type="GO" id="GO:0000978">
    <property type="term" value="F:RNA polymerase II cis-regulatory region sequence-specific DNA binding"/>
    <property type="evidence" value="ECO:0007669"/>
    <property type="project" value="TreeGrafter"/>
</dbReference>
<evidence type="ECO:0000256" key="5">
    <source>
        <dbReference type="ARBA" id="ARBA00023242"/>
    </source>
</evidence>
<evidence type="ECO:0000256" key="1">
    <source>
        <dbReference type="ARBA" id="ARBA00006834"/>
    </source>
</evidence>
<dbReference type="GO" id="GO:0007548">
    <property type="term" value="P:sex differentiation"/>
    <property type="evidence" value="ECO:0007669"/>
    <property type="project" value="TreeGrafter"/>
</dbReference>
<dbReference type="Pfam" id="PF00751">
    <property type="entry name" value="DM"/>
    <property type="match status" value="1"/>
</dbReference>
<comment type="subcellular location">
    <subcellularLocation>
        <location evidence="6">Nucleus</location>
    </subcellularLocation>
</comment>
<dbReference type="PANTHER" id="PTHR12322:SF53">
    <property type="entry name" value="DOUBLESEX-MAB RELATED 11E"/>
    <property type="match status" value="1"/>
</dbReference>
<organism evidence="8 9">
    <name type="scientific">Paramuricea clavata</name>
    <name type="common">Red gorgonian</name>
    <name type="synonym">Violescent sea-whip</name>
    <dbReference type="NCBI Taxonomy" id="317549"/>
    <lineage>
        <taxon>Eukaryota</taxon>
        <taxon>Metazoa</taxon>
        <taxon>Cnidaria</taxon>
        <taxon>Anthozoa</taxon>
        <taxon>Octocorallia</taxon>
        <taxon>Malacalcyonacea</taxon>
        <taxon>Plexauridae</taxon>
        <taxon>Paramuricea</taxon>
    </lineage>
</organism>
<dbReference type="Gene3D" id="4.10.1040.10">
    <property type="entry name" value="DM DNA-binding domain"/>
    <property type="match status" value="1"/>
</dbReference>
<evidence type="ECO:0000256" key="6">
    <source>
        <dbReference type="PROSITE-ProRule" id="PRU00070"/>
    </source>
</evidence>
<feature type="DNA-binding region" description="DM" evidence="6">
    <location>
        <begin position="21"/>
        <end position="68"/>
    </location>
</feature>
<evidence type="ECO:0000256" key="2">
    <source>
        <dbReference type="ARBA" id="ARBA00022723"/>
    </source>
</evidence>
<keyword evidence="9" id="KW-1185">Reference proteome</keyword>
<dbReference type="InterPro" id="IPR036407">
    <property type="entry name" value="DM_DNA-bd_sf"/>
</dbReference>
<dbReference type="GO" id="GO:0005634">
    <property type="term" value="C:nucleus"/>
    <property type="evidence" value="ECO:0007669"/>
    <property type="project" value="UniProtKB-SubCell"/>
</dbReference>
<dbReference type="InterPro" id="IPR026607">
    <property type="entry name" value="DMRT"/>
</dbReference>
<evidence type="ECO:0000256" key="7">
    <source>
        <dbReference type="SAM" id="MobiDB-lite"/>
    </source>
</evidence>
<dbReference type="FunFam" id="4.10.1040.10:FF:000001">
    <property type="entry name" value="doublesex- and mab-3-related transcription factor 1"/>
    <property type="match status" value="1"/>
</dbReference>
<dbReference type="SUPFAM" id="SSF46934">
    <property type="entry name" value="UBA-like"/>
    <property type="match status" value="1"/>
</dbReference>
<gene>
    <name evidence="8" type="ORF">PACLA_8A073122</name>
</gene>
<dbReference type="OrthoDB" id="6162476at2759"/>
<comment type="similarity">
    <text evidence="1">Belongs to the DMRT family.</text>
</comment>
<feature type="compositionally biased region" description="Basic and acidic residues" evidence="7">
    <location>
        <begin position="103"/>
        <end position="113"/>
    </location>
</feature>
<feature type="compositionally biased region" description="Basic and acidic residues" evidence="7">
    <location>
        <begin position="122"/>
        <end position="147"/>
    </location>
</feature>